<evidence type="ECO:0000313" key="1">
    <source>
        <dbReference type="EMBL" id="POG64434.1"/>
    </source>
</evidence>
<organism evidence="1 2">
    <name type="scientific">Rhizophagus irregularis (strain DAOM 181602 / DAOM 197198 / MUCL 43194)</name>
    <name type="common">Arbuscular mycorrhizal fungus</name>
    <name type="synonym">Glomus intraradices</name>
    <dbReference type="NCBI Taxonomy" id="747089"/>
    <lineage>
        <taxon>Eukaryota</taxon>
        <taxon>Fungi</taxon>
        <taxon>Fungi incertae sedis</taxon>
        <taxon>Mucoromycota</taxon>
        <taxon>Glomeromycotina</taxon>
        <taxon>Glomeromycetes</taxon>
        <taxon>Glomerales</taxon>
        <taxon>Glomeraceae</taxon>
        <taxon>Rhizophagus</taxon>
    </lineage>
</organism>
<proteinExistence type="predicted"/>
<name>A0A2P4PGB0_RHIID</name>
<dbReference type="EMBL" id="AUPC02000241">
    <property type="protein sequence ID" value="POG64434.1"/>
    <property type="molecule type" value="Genomic_DNA"/>
</dbReference>
<accession>A0A2P4PGB0</accession>
<evidence type="ECO:0000313" key="2">
    <source>
        <dbReference type="Proteomes" id="UP000018888"/>
    </source>
</evidence>
<dbReference type="AlphaFoldDB" id="A0A2P4PGB0"/>
<reference evidence="1 2" key="2">
    <citation type="journal article" date="2018" name="New Phytol.">
        <title>High intraspecific genome diversity in the model arbuscular mycorrhizal symbiont Rhizophagus irregularis.</title>
        <authorList>
            <person name="Chen E.C.H."/>
            <person name="Morin E."/>
            <person name="Beaudet D."/>
            <person name="Noel J."/>
            <person name="Yildirir G."/>
            <person name="Ndikumana S."/>
            <person name="Charron P."/>
            <person name="St-Onge C."/>
            <person name="Giorgi J."/>
            <person name="Kruger M."/>
            <person name="Marton T."/>
            <person name="Ropars J."/>
            <person name="Grigoriev I.V."/>
            <person name="Hainaut M."/>
            <person name="Henrissat B."/>
            <person name="Roux C."/>
            <person name="Martin F."/>
            <person name="Corradi N."/>
        </authorList>
    </citation>
    <scope>NUCLEOTIDE SEQUENCE [LARGE SCALE GENOMIC DNA]</scope>
    <source>
        <strain evidence="1 2">DAOM 197198</strain>
    </source>
</reference>
<comment type="caution">
    <text evidence="1">The sequence shown here is derived from an EMBL/GenBank/DDBJ whole genome shotgun (WGS) entry which is preliminary data.</text>
</comment>
<protein>
    <submittedName>
        <fullName evidence="1">Uncharacterized protein</fullName>
    </submittedName>
</protein>
<sequence>MDHVLQITHLHQNLKKILICNNYTSLYQSLLLSKDYNCSNTLNTITFYYVDFRVIINLDKVFGQLNVLESVHIINCSSLEQIINLSKPFKLKSLILNKVLQFESLQQLLLKSGDYLENFGLGFGYGLSSRQVLLGLIIKYCKNIKFLDLCEFETQITYKILDLIENIKQNLNYLSINIQEDNHLINGQALPSKLEYLSLVLNVKESDFKAFLENSQDVFINKLLIKLQRGSDDISHYIKEYIMKGERVKYLAIKGCGFLCGRFPAFPF</sequence>
<gene>
    <name evidence="1" type="ORF">GLOIN_2v1782946</name>
</gene>
<dbReference type="Proteomes" id="UP000018888">
    <property type="component" value="Unassembled WGS sequence"/>
</dbReference>
<keyword evidence="2" id="KW-1185">Reference proteome</keyword>
<reference evidence="1 2" key="1">
    <citation type="journal article" date="2013" name="Proc. Natl. Acad. Sci. U.S.A.">
        <title>Genome of an arbuscular mycorrhizal fungus provides insight into the oldest plant symbiosis.</title>
        <authorList>
            <person name="Tisserant E."/>
            <person name="Malbreil M."/>
            <person name="Kuo A."/>
            <person name="Kohler A."/>
            <person name="Symeonidi A."/>
            <person name="Balestrini R."/>
            <person name="Charron P."/>
            <person name="Duensing N."/>
            <person name="Frei Dit Frey N."/>
            <person name="Gianinazzi-Pearson V."/>
            <person name="Gilbert L.B."/>
            <person name="Handa Y."/>
            <person name="Herr J.R."/>
            <person name="Hijri M."/>
            <person name="Koul R."/>
            <person name="Kawaguchi M."/>
            <person name="Krajinski F."/>
            <person name="Lammers P.J."/>
            <person name="Masclaux F.G."/>
            <person name="Murat C."/>
            <person name="Morin E."/>
            <person name="Ndikumana S."/>
            <person name="Pagni M."/>
            <person name="Petitpierre D."/>
            <person name="Requena N."/>
            <person name="Rosikiewicz P."/>
            <person name="Riley R."/>
            <person name="Saito K."/>
            <person name="San Clemente H."/>
            <person name="Shapiro H."/>
            <person name="van Tuinen D."/>
            <person name="Becard G."/>
            <person name="Bonfante P."/>
            <person name="Paszkowski U."/>
            <person name="Shachar-Hill Y.Y."/>
            <person name="Tuskan G.A."/>
            <person name="Young P.W."/>
            <person name="Sanders I.R."/>
            <person name="Henrissat B."/>
            <person name="Rensing S.A."/>
            <person name="Grigoriev I.V."/>
            <person name="Corradi N."/>
            <person name="Roux C."/>
            <person name="Martin F."/>
        </authorList>
    </citation>
    <scope>NUCLEOTIDE SEQUENCE [LARGE SCALE GENOMIC DNA]</scope>
    <source>
        <strain evidence="1 2">DAOM 197198</strain>
    </source>
</reference>